<dbReference type="Proteomes" id="UP000249538">
    <property type="component" value="Unassembled WGS sequence"/>
</dbReference>
<reference evidence="8 9" key="1">
    <citation type="submission" date="2018-06" db="EMBL/GenBank/DDBJ databases">
        <title>Genomic Encyclopedia of Archaeal and Bacterial Type Strains, Phase II (KMG-II): from individual species to whole genera.</title>
        <authorList>
            <person name="Goeker M."/>
        </authorList>
    </citation>
    <scope>NUCLEOTIDE SEQUENCE [LARGE SCALE GENOMIC DNA]</scope>
    <source>
        <strain evidence="8 9">DSM 18774</strain>
    </source>
</reference>
<dbReference type="EMBL" id="QKZS01000007">
    <property type="protein sequence ID" value="PZX52886.1"/>
    <property type="molecule type" value="Genomic_DNA"/>
</dbReference>
<dbReference type="InterPro" id="IPR029044">
    <property type="entry name" value="Nucleotide-diphossugar_trans"/>
</dbReference>
<evidence type="ECO:0000256" key="5">
    <source>
        <dbReference type="ARBA" id="ARBA00023136"/>
    </source>
</evidence>
<keyword evidence="3" id="KW-0328">Glycosyltransferase</keyword>
<feature type="domain" description="Glycosyltransferase 2-like" evidence="7">
    <location>
        <begin position="11"/>
        <end position="177"/>
    </location>
</feature>
<comment type="caution">
    <text evidence="8">The sequence shown here is derived from an EMBL/GenBank/DDBJ whole genome shotgun (WGS) entry which is preliminary data.</text>
</comment>
<dbReference type="Gene3D" id="3.90.550.10">
    <property type="entry name" value="Spore Coat Polysaccharide Biosynthesis Protein SpsA, Chain A"/>
    <property type="match status" value="1"/>
</dbReference>
<gene>
    <name evidence="8" type="ORF">LX76_02517</name>
</gene>
<evidence type="ECO:0000256" key="4">
    <source>
        <dbReference type="ARBA" id="ARBA00022679"/>
    </source>
</evidence>
<dbReference type="Pfam" id="PF00535">
    <property type="entry name" value="Glycos_transf_2"/>
    <property type="match status" value="1"/>
</dbReference>
<proteinExistence type="predicted"/>
<protein>
    <submittedName>
        <fullName evidence="8">Succinoglycan biosynthesis protein ExoA</fullName>
    </submittedName>
</protein>
<accession>A0A2W7R0T6</accession>
<organism evidence="8 9">
    <name type="scientific">Cereibacter changlensis</name>
    <dbReference type="NCBI Taxonomy" id="402884"/>
    <lineage>
        <taxon>Bacteria</taxon>
        <taxon>Pseudomonadati</taxon>
        <taxon>Pseudomonadota</taxon>
        <taxon>Alphaproteobacteria</taxon>
        <taxon>Rhodobacterales</taxon>
        <taxon>Paracoccaceae</taxon>
        <taxon>Cereibacter</taxon>
    </lineage>
</organism>
<dbReference type="GO" id="GO:0005886">
    <property type="term" value="C:plasma membrane"/>
    <property type="evidence" value="ECO:0007669"/>
    <property type="project" value="UniProtKB-SubCell"/>
</dbReference>
<evidence type="ECO:0000256" key="1">
    <source>
        <dbReference type="ARBA" id="ARBA00004236"/>
    </source>
</evidence>
<evidence type="ECO:0000313" key="9">
    <source>
        <dbReference type="Proteomes" id="UP000249538"/>
    </source>
</evidence>
<dbReference type="PANTHER" id="PTHR43646:SF2">
    <property type="entry name" value="GLYCOSYLTRANSFERASE 2-LIKE DOMAIN-CONTAINING PROTEIN"/>
    <property type="match status" value="1"/>
</dbReference>
<dbReference type="PANTHER" id="PTHR43646">
    <property type="entry name" value="GLYCOSYLTRANSFERASE"/>
    <property type="match status" value="1"/>
</dbReference>
<dbReference type="AlphaFoldDB" id="A0A2W7R0T6"/>
<dbReference type="GO" id="GO:0016757">
    <property type="term" value="F:glycosyltransferase activity"/>
    <property type="evidence" value="ECO:0007669"/>
    <property type="project" value="UniProtKB-KW"/>
</dbReference>
<keyword evidence="2" id="KW-1003">Cell membrane</keyword>
<feature type="transmembrane region" description="Helical" evidence="6">
    <location>
        <begin position="297"/>
        <end position="317"/>
    </location>
</feature>
<evidence type="ECO:0000256" key="6">
    <source>
        <dbReference type="SAM" id="Phobius"/>
    </source>
</evidence>
<evidence type="ECO:0000256" key="3">
    <source>
        <dbReference type="ARBA" id="ARBA00022676"/>
    </source>
</evidence>
<sequence length="331" mass="35500">MSAPVLPTVLIVIPTLNEAAHIGGLLDSLLPFAQRSAARIIVADGGSSDDTARIVAERAAIEPAITLLDNPRRLQSAAVNLAVERFGAEADWLIRIDAHAAYPTDYCETLLAEAEATGADSVVVGMRAVGSGFWQGLIAAAQNSRLGNGGSAHRMAPQGRFVEHGHHALMRIAAFRAVGGYDESFSHNEDAELDLRLRAAGYRIWLTPKTRLDYFPRRTIPALIRQYYLFGKGRARNLQKHRNRPGLRQMLVAALMPALLAAVLTPLSPVFALPLLLWLVGCTVGGVAIARQTGDPGALLSGLAAGVMHAAWSAGFWTQMLGLKRPQGLRA</sequence>
<evidence type="ECO:0000259" key="7">
    <source>
        <dbReference type="Pfam" id="PF00535"/>
    </source>
</evidence>
<comment type="subcellular location">
    <subcellularLocation>
        <location evidence="1">Cell membrane</location>
    </subcellularLocation>
</comment>
<name>A0A2W7R0T6_9RHOB</name>
<dbReference type="CDD" id="cd02525">
    <property type="entry name" value="Succinoglycan_BP_ExoA"/>
    <property type="match status" value="1"/>
</dbReference>
<keyword evidence="6" id="KW-1133">Transmembrane helix</keyword>
<evidence type="ECO:0000256" key="2">
    <source>
        <dbReference type="ARBA" id="ARBA00022475"/>
    </source>
</evidence>
<keyword evidence="6" id="KW-0812">Transmembrane</keyword>
<dbReference type="InterPro" id="IPR001173">
    <property type="entry name" value="Glyco_trans_2-like"/>
</dbReference>
<keyword evidence="5 6" id="KW-0472">Membrane</keyword>
<evidence type="ECO:0000313" key="8">
    <source>
        <dbReference type="EMBL" id="PZX52886.1"/>
    </source>
</evidence>
<keyword evidence="4" id="KW-0808">Transferase</keyword>
<dbReference type="SUPFAM" id="SSF53448">
    <property type="entry name" value="Nucleotide-diphospho-sugar transferases"/>
    <property type="match status" value="1"/>
</dbReference>